<evidence type="ECO:0000313" key="6">
    <source>
        <dbReference type="Proteomes" id="UP000659654"/>
    </source>
</evidence>
<dbReference type="EMBL" id="CAJFCV020000004">
    <property type="protein sequence ID" value="CAG9116662.1"/>
    <property type="molecule type" value="Genomic_DNA"/>
</dbReference>
<feature type="transmembrane region" description="Helical" evidence="1">
    <location>
        <begin position="122"/>
        <end position="147"/>
    </location>
</feature>
<keyword evidence="1" id="KW-0472">Membrane</keyword>
<name>A0A1I7S429_BURXY</name>
<dbReference type="Pfam" id="PF00892">
    <property type="entry name" value="EamA"/>
    <property type="match status" value="1"/>
</dbReference>
<evidence type="ECO:0000313" key="5">
    <source>
        <dbReference type="Proteomes" id="UP000095284"/>
    </source>
</evidence>
<feature type="transmembrane region" description="Helical" evidence="1">
    <location>
        <begin position="37"/>
        <end position="60"/>
    </location>
</feature>
<evidence type="ECO:0000259" key="2">
    <source>
        <dbReference type="Pfam" id="PF00892"/>
    </source>
</evidence>
<feature type="transmembrane region" description="Helical" evidence="1">
    <location>
        <begin position="308"/>
        <end position="327"/>
    </location>
</feature>
<dbReference type="WBParaSite" id="BXY_0776100.1">
    <property type="protein sequence ID" value="BXY_0776100.1"/>
    <property type="gene ID" value="BXY_0776100"/>
</dbReference>
<feature type="transmembrane region" description="Helical" evidence="1">
    <location>
        <begin position="154"/>
        <end position="172"/>
    </location>
</feature>
<feature type="transmembrane region" description="Helical" evidence="1">
    <location>
        <begin position="98"/>
        <end position="116"/>
    </location>
</feature>
<dbReference type="SUPFAM" id="SSF103481">
    <property type="entry name" value="Multidrug resistance efflux transporter EmrE"/>
    <property type="match status" value="1"/>
</dbReference>
<dbReference type="InterPro" id="IPR037185">
    <property type="entry name" value="EmrE-like"/>
</dbReference>
<dbReference type="GO" id="GO:0016020">
    <property type="term" value="C:membrane"/>
    <property type="evidence" value="ECO:0007669"/>
    <property type="project" value="InterPro"/>
</dbReference>
<reference evidence="7" key="1">
    <citation type="submission" date="2016-11" db="UniProtKB">
        <authorList>
            <consortium name="WormBaseParasite"/>
        </authorList>
    </citation>
    <scope>IDENTIFICATION</scope>
</reference>
<evidence type="ECO:0000313" key="7">
    <source>
        <dbReference type="WBParaSite" id="BXY_0776100.1"/>
    </source>
</evidence>
<gene>
    <name evidence="3" type="ORF">BXYJ_LOCUS9561</name>
</gene>
<evidence type="ECO:0000256" key="1">
    <source>
        <dbReference type="SAM" id="Phobius"/>
    </source>
</evidence>
<dbReference type="Proteomes" id="UP000582659">
    <property type="component" value="Unassembled WGS sequence"/>
</dbReference>
<feature type="transmembrane region" description="Helical" evidence="1">
    <location>
        <begin position="277"/>
        <end position="296"/>
    </location>
</feature>
<dbReference type="Proteomes" id="UP000659654">
    <property type="component" value="Unassembled WGS sequence"/>
</dbReference>
<evidence type="ECO:0000313" key="3">
    <source>
        <dbReference type="EMBL" id="CAD5227016.1"/>
    </source>
</evidence>
<dbReference type="PANTHER" id="PTHR19346:SF4">
    <property type="entry name" value="SUGAR PHOSPHATE TRANSPORTER DOMAIN-CONTAINING PROTEIN"/>
    <property type="match status" value="1"/>
</dbReference>
<feature type="transmembrane region" description="Helical" evidence="1">
    <location>
        <begin position="5"/>
        <end position="25"/>
    </location>
</feature>
<proteinExistence type="predicted"/>
<evidence type="ECO:0000313" key="4">
    <source>
        <dbReference type="EMBL" id="CAG9116662.1"/>
    </source>
</evidence>
<dbReference type="EMBL" id="CAJFDI010000004">
    <property type="protein sequence ID" value="CAD5227016.1"/>
    <property type="molecule type" value="Genomic_DNA"/>
</dbReference>
<feature type="transmembrane region" description="Helical" evidence="1">
    <location>
        <begin position="216"/>
        <end position="239"/>
    </location>
</feature>
<organism evidence="5 7">
    <name type="scientific">Bursaphelenchus xylophilus</name>
    <name type="common">Pinewood nematode worm</name>
    <name type="synonym">Aphelenchoides xylophilus</name>
    <dbReference type="NCBI Taxonomy" id="6326"/>
    <lineage>
        <taxon>Eukaryota</taxon>
        <taxon>Metazoa</taxon>
        <taxon>Ecdysozoa</taxon>
        <taxon>Nematoda</taxon>
        <taxon>Chromadorea</taxon>
        <taxon>Rhabditida</taxon>
        <taxon>Tylenchina</taxon>
        <taxon>Tylenchomorpha</taxon>
        <taxon>Aphelenchoidea</taxon>
        <taxon>Aphelenchoididae</taxon>
        <taxon>Bursaphelenchus</taxon>
    </lineage>
</organism>
<dbReference type="InterPro" id="IPR000620">
    <property type="entry name" value="EamA_dom"/>
</dbReference>
<dbReference type="PANTHER" id="PTHR19346">
    <property type="entry name" value="SUGAR PHOSPHATE TRANSPORTER DOMAIN-CONTAINING PROTEIN"/>
    <property type="match status" value="1"/>
</dbReference>
<feature type="transmembrane region" description="Helical" evidence="1">
    <location>
        <begin position="251"/>
        <end position="270"/>
    </location>
</feature>
<dbReference type="OrthoDB" id="10062838at2759"/>
<dbReference type="Proteomes" id="UP000095284">
    <property type="component" value="Unplaced"/>
</dbReference>
<reference evidence="4" key="2">
    <citation type="submission" date="2020-08" db="EMBL/GenBank/DDBJ databases">
        <authorList>
            <person name="Kikuchi T."/>
        </authorList>
    </citation>
    <scope>NUCLEOTIDE SEQUENCE</scope>
    <source>
        <strain evidence="3">Ka4C1</strain>
    </source>
</reference>
<keyword evidence="1" id="KW-0812">Transmembrane</keyword>
<dbReference type="InterPro" id="IPR026505">
    <property type="entry name" value="Solute_c_fam_35_mem_F3/F4"/>
</dbReference>
<dbReference type="Gene3D" id="1.10.3730.20">
    <property type="match status" value="1"/>
</dbReference>
<feature type="domain" description="EamA" evidence="2">
    <location>
        <begin position="9"/>
        <end position="170"/>
    </location>
</feature>
<sequence length="351" mass="39014">MGGNLLHSICIILIISLAWTTVAQFGKQCLSLPPEDFFAPFFLIYLMHLGGSVVYLLYFLGSVCFCQGNADKILKEAVYVYKVEKNEKFFSPTVIKNVLYMTFPMLMLTFTLQYAYAQSLKFITASVAASVMSTNAALVCVLGWVFLKEKVLMVKILGVVFAVVGVIVMSSNEGAQSGTENLDVLGVFLVIFSAIGAAVYNVTFKLIYGHPTVNQVAFFMLIIAVLNVIVNSIPLYVLIQYDYDHIVWEKVPWLSIAAYAGSSVIFQFLVNLGIAILNPLIVSVGVLCALPIISAFDIMVRHEPASWRFYTGVTFFMLAFVFSVFPLDSLWKRKEKRDQPESVALNEESKA</sequence>
<keyword evidence="1" id="KW-1133">Transmembrane helix</keyword>
<dbReference type="AlphaFoldDB" id="A0A1I7S429"/>
<keyword evidence="6" id="KW-1185">Reference proteome</keyword>
<dbReference type="eggNOG" id="KOG4314">
    <property type="taxonomic scope" value="Eukaryota"/>
</dbReference>
<protein>
    <submittedName>
        <fullName evidence="3">(pine wood nematode) hypothetical protein</fullName>
    </submittedName>
    <submittedName>
        <fullName evidence="7">EamA domain-containing protein</fullName>
    </submittedName>
</protein>
<feature type="transmembrane region" description="Helical" evidence="1">
    <location>
        <begin position="184"/>
        <end position="204"/>
    </location>
</feature>
<accession>A0A1I7S429</accession>